<sequence>MSRSSKRRKMTEGQAAKTAKDEMSKEIQFPNPPTAPATDDDRRKWQGWCEIESEPAFFNSILNKWGVKGTRVQEVLCLDDETLNGLPKPIHGIIFLFRFCDLDEEQEEQEVSNQVWFANQRVQNACASVALLNLVMNIPNVELGKHISRFKDSTKDMSPTERGRAVAEFAFVRQAHNSWARKSDMLYQDLAFKNEFDKAKRYRNRGTKARNNKKKKPEEDDTNGFHFIAFMPASGEIWRMDGMEKQPQKFGSYSDDSWVTQVAAVMQERMALFANEGIQFNVLAMTKDPLLIAQERLAENIKSLAALEARLDEVQPGWRHFVADGRDQSPIQQQQSLTPKSMSDRGIGGDSGEPRTNGTHSVTNGTAVTAPEPSYPLIGPEPAYGIDSFLIDKACVLTRACHILENDPNLEPSTLLQLHQNLVIDQARLRSAYEAEERSQRDEEERADGRTWDYGPLVREWVRYLAEAEDPDTRRSVLETLIKESEIESP</sequence>
<dbReference type="InterPro" id="IPR036959">
    <property type="entry name" value="Peptidase_C12_UCH_sf"/>
</dbReference>
<dbReference type="GO" id="GO:0006511">
    <property type="term" value="P:ubiquitin-dependent protein catabolic process"/>
    <property type="evidence" value="ECO:0007669"/>
    <property type="project" value="UniProtKB-UniRule"/>
</dbReference>
<comment type="similarity">
    <text evidence="6 7">Belongs to the peptidase C12 family.</text>
</comment>
<evidence type="ECO:0000259" key="9">
    <source>
        <dbReference type="PROSITE" id="PS52048"/>
    </source>
</evidence>
<dbReference type="PANTHER" id="PTHR10589:SF29">
    <property type="entry name" value="UBIQUITIN CARBOXYL-TERMINAL HYDROLASE"/>
    <property type="match status" value="1"/>
</dbReference>
<evidence type="ECO:0000256" key="4">
    <source>
        <dbReference type="ARBA" id="ARBA00022801"/>
    </source>
</evidence>
<dbReference type="InterPro" id="IPR038765">
    <property type="entry name" value="Papain-like_cys_pep_sf"/>
</dbReference>
<dbReference type="PRINTS" id="PR00707">
    <property type="entry name" value="UBCTHYDRLASE"/>
</dbReference>
<keyword evidence="4 6" id="KW-0378">Hydrolase</keyword>
<dbReference type="GO" id="GO:0005737">
    <property type="term" value="C:cytoplasm"/>
    <property type="evidence" value="ECO:0007669"/>
    <property type="project" value="TreeGrafter"/>
</dbReference>
<evidence type="ECO:0000256" key="8">
    <source>
        <dbReference type="SAM" id="MobiDB-lite"/>
    </source>
</evidence>
<dbReference type="Gene3D" id="3.40.532.10">
    <property type="entry name" value="Peptidase C12, ubiquitin carboxyl-terminal hydrolase"/>
    <property type="match status" value="1"/>
</dbReference>
<dbReference type="PANTHER" id="PTHR10589">
    <property type="entry name" value="UBIQUITIN CARBOXYL-TERMINAL HYDROLASE"/>
    <property type="match status" value="1"/>
</dbReference>
<keyword evidence="11" id="KW-1185">Reference proteome</keyword>
<dbReference type="SUPFAM" id="SSF54001">
    <property type="entry name" value="Cysteine proteinases"/>
    <property type="match status" value="1"/>
</dbReference>
<feature type="domain" description="UCH catalytic" evidence="9">
    <location>
        <begin position="47"/>
        <end position="287"/>
    </location>
</feature>
<dbReference type="Proteomes" id="UP000799772">
    <property type="component" value="Unassembled WGS sequence"/>
</dbReference>
<dbReference type="AlphaFoldDB" id="A0A9P4MBS1"/>
<dbReference type="GO" id="GO:0016579">
    <property type="term" value="P:protein deubiquitination"/>
    <property type="evidence" value="ECO:0007669"/>
    <property type="project" value="TreeGrafter"/>
</dbReference>
<evidence type="ECO:0000256" key="6">
    <source>
        <dbReference type="PROSITE-ProRule" id="PRU01393"/>
    </source>
</evidence>
<feature type="site" description="Important for enzyme activity" evidence="6">
    <location>
        <position position="241"/>
    </location>
</feature>
<protein>
    <recommendedName>
        <fullName evidence="7">Ubiquitin carboxyl-terminal hydrolase</fullName>
        <ecNumber evidence="7">3.4.19.12</ecNumber>
    </recommendedName>
</protein>
<accession>A0A9P4MBS1</accession>
<keyword evidence="5 6" id="KW-0788">Thiol protease</keyword>
<dbReference type="GO" id="GO:0004843">
    <property type="term" value="F:cysteine-type deubiquitinase activity"/>
    <property type="evidence" value="ECO:0007669"/>
    <property type="project" value="UniProtKB-UniRule"/>
</dbReference>
<feature type="region of interest" description="Disordered" evidence="8">
    <location>
        <begin position="324"/>
        <end position="373"/>
    </location>
</feature>
<evidence type="ECO:0000256" key="7">
    <source>
        <dbReference type="RuleBase" id="RU361215"/>
    </source>
</evidence>
<feature type="active site" description="Proton donor" evidence="6">
    <location>
        <position position="226"/>
    </location>
</feature>
<organism evidence="10 11">
    <name type="scientific">Rhizodiscina lignyota</name>
    <dbReference type="NCBI Taxonomy" id="1504668"/>
    <lineage>
        <taxon>Eukaryota</taxon>
        <taxon>Fungi</taxon>
        <taxon>Dikarya</taxon>
        <taxon>Ascomycota</taxon>
        <taxon>Pezizomycotina</taxon>
        <taxon>Dothideomycetes</taxon>
        <taxon>Pleosporomycetidae</taxon>
        <taxon>Aulographales</taxon>
        <taxon>Rhizodiscinaceae</taxon>
        <taxon>Rhizodiscina</taxon>
    </lineage>
</organism>
<name>A0A9P4MBS1_9PEZI</name>
<dbReference type="InterPro" id="IPR001578">
    <property type="entry name" value="Peptidase_C12_UCH"/>
</dbReference>
<feature type="region of interest" description="Disordered" evidence="8">
    <location>
        <begin position="1"/>
        <end position="42"/>
    </location>
</feature>
<gene>
    <name evidence="10" type="ORF">NA57DRAFT_75501</name>
</gene>
<evidence type="ECO:0000313" key="11">
    <source>
        <dbReference type="Proteomes" id="UP000799772"/>
    </source>
</evidence>
<feature type="active site" description="Nucleophile" evidence="6">
    <location>
        <position position="126"/>
    </location>
</feature>
<proteinExistence type="inferred from homology"/>
<dbReference type="Pfam" id="PF01088">
    <property type="entry name" value="Peptidase_C12"/>
    <property type="match status" value="1"/>
</dbReference>
<dbReference type="PROSITE" id="PS52048">
    <property type="entry name" value="UCH_DOMAIN"/>
    <property type="match status" value="1"/>
</dbReference>
<evidence type="ECO:0000256" key="5">
    <source>
        <dbReference type="ARBA" id="ARBA00022807"/>
    </source>
</evidence>
<evidence type="ECO:0000256" key="2">
    <source>
        <dbReference type="ARBA" id="ARBA00022670"/>
    </source>
</evidence>
<keyword evidence="3 6" id="KW-0833">Ubl conjugation pathway</keyword>
<keyword evidence="2 6" id="KW-0645">Protease</keyword>
<evidence type="ECO:0000313" key="10">
    <source>
        <dbReference type="EMBL" id="KAF2099999.1"/>
    </source>
</evidence>
<dbReference type="FunFam" id="3.40.532.10:FF:000010">
    <property type="entry name" value="Ubiquitin carboxyl-terminal hydrolase"/>
    <property type="match status" value="1"/>
</dbReference>
<feature type="compositionally biased region" description="Polar residues" evidence="8">
    <location>
        <begin position="329"/>
        <end position="341"/>
    </location>
</feature>
<evidence type="ECO:0000256" key="1">
    <source>
        <dbReference type="ARBA" id="ARBA00000707"/>
    </source>
</evidence>
<dbReference type="EC" id="3.4.19.12" evidence="7"/>
<comment type="caution">
    <text evidence="10">The sequence shown here is derived from an EMBL/GenBank/DDBJ whole genome shotgun (WGS) entry which is preliminary data.</text>
</comment>
<dbReference type="OrthoDB" id="1924260at2759"/>
<evidence type="ECO:0000256" key="3">
    <source>
        <dbReference type="ARBA" id="ARBA00022786"/>
    </source>
</evidence>
<dbReference type="EMBL" id="ML978125">
    <property type="protein sequence ID" value="KAF2099999.1"/>
    <property type="molecule type" value="Genomic_DNA"/>
</dbReference>
<feature type="site" description="Transition state stabilizer" evidence="6">
    <location>
        <position position="120"/>
    </location>
</feature>
<reference evidence="10" key="1">
    <citation type="journal article" date="2020" name="Stud. Mycol.">
        <title>101 Dothideomycetes genomes: a test case for predicting lifestyles and emergence of pathogens.</title>
        <authorList>
            <person name="Haridas S."/>
            <person name="Albert R."/>
            <person name="Binder M."/>
            <person name="Bloem J."/>
            <person name="Labutti K."/>
            <person name="Salamov A."/>
            <person name="Andreopoulos B."/>
            <person name="Baker S."/>
            <person name="Barry K."/>
            <person name="Bills G."/>
            <person name="Bluhm B."/>
            <person name="Cannon C."/>
            <person name="Castanera R."/>
            <person name="Culley D."/>
            <person name="Daum C."/>
            <person name="Ezra D."/>
            <person name="Gonzalez J."/>
            <person name="Henrissat B."/>
            <person name="Kuo A."/>
            <person name="Liang C."/>
            <person name="Lipzen A."/>
            <person name="Lutzoni F."/>
            <person name="Magnuson J."/>
            <person name="Mondo S."/>
            <person name="Nolan M."/>
            <person name="Ohm R."/>
            <person name="Pangilinan J."/>
            <person name="Park H.-J."/>
            <person name="Ramirez L."/>
            <person name="Alfaro M."/>
            <person name="Sun H."/>
            <person name="Tritt A."/>
            <person name="Yoshinaga Y."/>
            <person name="Zwiers L.-H."/>
            <person name="Turgeon B."/>
            <person name="Goodwin S."/>
            <person name="Spatafora J."/>
            <person name="Crous P."/>
            <person name="Grigoriev I."/>
        </authorList>
    </citation>
    <scope>NUCLEOTIDE SEQUENCE</scope>
    <source>
        <strain evidence="10">CBS 133067</strain>
    </source>
</reference>
<comment type="catalytic activity">
    <reaction evidence="1 6 7">
        <text>Thiol-dependent hydrolysis of ester, thioester, amide, peptide and isopeptide bonds formed by the C-terminal Gly of ubiquitin (a 76-residue protein attached to proteins as an intracellular targeting signal).</text>
        <dbReference type="EC" id="3.4.19.12"/>
    </reaction>
</comment>
<feature type="compositionally biased region" description="Polar residues" evidence="8">
    <location>
        <begin position="354"/>
        <end position="367"/>
    </location>
</feature>